<dbReference type="CDD" id="cd00761">
    <property type="entry name" value="Glyco_tranf_GTA_type"/>
    <property type="match status" value="1"/>
</dbReference>
<dbReference type="InterPro" id="IPR001296">
    <property type="entry name" value="Glyco_trans_1"/>
</dbReference>
<organism evidence="4 5">
    <name type="scientific">Candidatus Thiothrix phosphatis</name>
    <dbReference type="NCBI Taxonomy" id="3112415"/>
    <lineage>
        <taxon>Bacteria</taxon>
        <taxon>Pseudomonadati</taxon>
        <taxon>Pseudomonadota</taxon>
        <taxon>Gammaproteobacteria</taxon>
        <taxon>Thiotrichales</taxon>
        <taxon>Thiotrichaceae</taxon>
        <taxon>Thiothrix</taxon>
    </lineage>
</organism>
<evidence type="ECO:0000313" key="4">
    <source>
        <dbReference type="EMBL" id="MEB4591175.1"/>
    </source>
</evidence>
<feature type="domain" description="Glycosyltransferase 2-like" evidence="2">
    <location>
        <begin position="1116"/>
        <end position="1243"/>
    </location>
</feature>
<comment type="caution">
    <text evidence="4">The sequence shown here is derived from an EMBL/GenBank/DDBJ whole genome shotgun (WGS) entry which is preliminary data.</text>
</comment>
<keyword evidence="5" id="KW-1185">Reference proteome</keyword>
<dbReference type="PANTHER" id="PTHR41244">
    <property type="entry name" value="RHAMNAN SYNTHESIS F"/>
    <property type="match status" value="1"/>
</dbReference>
<dbReference type="Pfam" id="PF14307">
    <property type="entry name" value="Glyco_tran_WbsX"/>
    <property type="match status" value="1"/>
</dbReference>
<dbReference type="InterPro" id="IPR029044">
    <property type="entry name" value="Nucleotide-diphossugar_trans"/>
</dbReference>
<dbReference type="InterPro" id="IPR032719">
    <property type="entry name" value="WbsX"/>
</dbReference>
<dbReference type="Gene3D" id="3.40.50.150">
    <property type="entry name" value="Vaccinia Virus protein VP39"/>
    <property type="match status" value="1"/>
</dbReference>
<dbReference type="CDD" id="cd11579">
    <property type="entry name" value="Glyco_tran_WbsX"/>
    <property type="match status" value="1"/>
</dbReference>
<dbReference type="CDD" id="cd02440">
    <property type="entry name" value="AdoMet_MTases"/>
    <property type="match status" value="1"/>
</dbReference>
<dbReference type="InterPro" id="IPR029063">
    <property type="entry name" value="SAM-dependent_MTases_sf"/>
</dbReference>
<dbReference type="Pfam" id="PF00534">
    <property type="entry name" value="Glycos_transf_1"/>
    <property type="match status" value="1"/>
</dbReference>
<accession>A0ABU6CWF8</accession>
<proteinExistence type="predicted"/>
<dbReference type="RefSeq" id="WP_324694586.1">
    <property type="nucleotide sequence ID" value="NZ_JAYMYJ010000090.1"/>
</dbReference>
<protein>
    <submittedName>
        <fullName evidence="4">Glycoside hydrolase family 99-like domain-containing protein</fullName>
    </submittedName>
</protein>
<reference evidence="5" key="1">
    <citation type="submission" date="2023-07" db="EMBL/GenBank/DDBJ databases">
        <title>The carbon used by Thiothrix.</title>
        <authorList>
            <person name="Chen L."/>
        </authorList>
    </citation>
    <scope>NUCLEOTIDE SEQUENCE [LARGE SCALE GENOMIC DNA]</scope>
</reference>
<dbReference type="Gene3D" id="3.20.20.80">
    <property type="entry name" value="Glycosidases"/>
    <property type="match status" value="1"/>
</dbReference>
<name>A0ABU6CWF8_9GAMM</name>
<feature type="domain" description="Methyltransferase type 11" evidence="3">
    <location>
        <begin position="37"/>
        <end position="130"/>
    </location>
</feature>
<dbReference type="SUPFAM" id="SSF53756">
    <property type="entry name" value="UDP-Glycosyltransferase/glycogen phosphorylase"/>
    <property type="match status" value="1"/>
</dbReference>
<gene>
    <name evidence="4" type="ORF">VSS37_09315</name>
</gene>
<dbReference type="Proteomes" id="UP001308005">
    <property type="component" value="Unassembled WGS sequence"/>
</dbReference>
<dbReference type="CDD" id="cd03801">
    <property type="entry name" value="GT4_PimA-like"/>
    <property type="match status" value="1"/>
</dbReference>
<dbReference type="InterPro" id="IPR013216">
    <property type="entry name" value="Methyltransf_11"/>
</dbReference>
<sequence length="1389" mass="154590">MDFTGERFMPDVHGNIELEHLHRYLLASKVAAGKTVLDIASGEGYGSAMLAKVALNVTGVDISEEAVAHAQAKYQRANLTYRQGTCAAIPLADASVDVVVSFETIEHHDEHDAMMLEIKRVLRPNGVLVISNPDKLEFTDKPGTVNPHHVKELYRDEFTALLKKYFKHCRVYGQRVVYGSAILSEEGVGPAASYELADPDLPAIPGVPYAVYLLAVVSDADLPLLDSGVLEQRIEDTEITRFWRGLMAGRDAQIAEREAQVATLAAERDSLLAERNMMLNTLSWRITKPLRDMRRGKAGGLYRWARQTASLGARQAWKKLPLSARQKACLKQQLFTALPPGLGRWSRTYRNWAGEDESWEEWPEPLANPGDMLSGATYAPLLDAPPPVDLPVRLIAFYLPQFHAIPENNAWWGEGFTEWTNVRPAQPQFVGHYQPHVPDELGYYDLLDSRTQQRQVELAKLYGIGGFCFYTYWFGGKLLLEKPVEHYLQDRSLDLPFCLCWANENWSRRWDGLESEILIAQQHSAEDDLAFIRYVAQYMRDERYLRVNGKPLLLVYRPGLLPSAKDTAKRWRDWCRDNGVGEIYLAYTQSFEVVNPKHYGFDGAIEFPPNNVPLPDIADTVEPLNGRFNGKVYDWRTFVKRSRHYKKPGYALFRSVCPSWDNTARRKQNGTIYLYSNPAAYQEWLENAVADTCARFGNPGERLVFVNAWNEWAEGAHLEPDQQYGYAYLEATRRALTGEGNLHAAGKVLVVSHDAHPHGAQFLALGMVRALKQDLHLEVEVVLLGGGKLEKEFAALARVHHVAVQEQGSGALVPVAAMLAKRGFSKAIVNTTVSGCMLPVFQQAGIESICLVHELPGVIQQFQLEGCAAQIAAHAKAVVFPAPTVAEGFARFAAVDDAKRIIRPQGLYRRNKWRLDKATARATLRKQLGLAAEGKIVLTVGYADHRKGVDLFVECALQLLAQRQDVDFIWVGHWEQAMQAQVESRLAGNAYGGRIHFVGFNPETALFHAASDVYALTSREDPFPNVVLESFDAGVPVVAFAETGGASQLVAKVGGLVAPALDTGQFADAINQLLENAELSRHMGEAAQRHVDEHFAFRAYLFDLCGLLDIKLPRVSVIVPNYNYARYLEARLESISKQSLPVFEWIVLDDASSDQSIAVMSAWLAATQTEARVVRNEANSGNVFEQWRKGIELATGDYIWIAEADDLSNPDFLETVLPPLISGEAVLSYCDSQQIGADGAVLAKNYQDYVSVVSASKWKQAYIADGTEECVSALAILNTVPNVSAVVFDGAVLKQVFQEHCQEISTFRKAGDWVAYVHVLSHGGIAYSPRAANRHRRHENSVIAGEGRQRLLAEIGQVQQWVASRHAVAANVQAQAAHYLESVRQEILL</sequence>
<evidence type="ECO:0000259" key="3">
    <source>
        <dbReference type="Pfam" id="PF08241"/>
    </source>
</evidence>
<evidence type="ECO:0000259" key="2">
    <source>
        <dbReference type="Pfam" id="PF00535"/>
    </source>
</evidence>
<dbReference type="SUPFAM" id="SSF53335">
    <property type="entry name" value="S-adenosyl-L-methionine-dependent methyltransferases"/>
    <property type="match status" value="1"/>
</dbReference>
<dbReference type="InterPro" id="IPR001173">
    <property type="entry name" value="Glyco_trans_2-like"/>
</dbReference>
<dbReference type="Pfam" id="PF00535">
    <property type="entry name" value="Glycos_transf_2"/>
    <property type="match status" value="1"/>
</dbReference>
<feature type="domain" description="Glycosyl transferase family 1" evidence="1">
    <location>
        <begin position="922"/>
        <end position="1089"/>
    </location>
</feature>
<dbReference type="Gene3D" id="3.90.550.10">
    <property type="entry name" value="Spore Coat Polysaccharide Biosynthesis Protein SpsA, Chain A"/>
    <property type="match status" value="1"/>
</dbReference>
<evidence type="ECO:0000313" key="5">
    <source>
        <dbReference type="Proteomes" id="UP001308005"/>
    </source>
</evidence>
<dbReference type="SUPFAM" id="SSF53448">
    <property type="entry name" value="Nucleotide-diphospho-sugar transferases"/>
    <property type="match status" value="1"/>
</dbReference>
<dbReference type="Pfam" id="PF08241">
    <property type="entry name" value="Methyltransf_11"/>
    <property type="match status" value="1"/>
</dbReference>
<evidence type="ECO:0000259" key="1">
    <source>
        <dbReference type="Pfam" id="PF00534"/>
    </source>
</evidence>
<dbReference type="EMBL" id="JAYMYJ010000090">
    <property type="protein sequence ID" value="MEB4591175.1"/>
    <property type="molecule type" value="Genomic_DNA"/>
</dbReference>
<dbReference type="Gene3D" id="3.40.50.2000">
    <property type="entry name" value="Glycogen Phosphorylase B"/>
    <property type="match status" value="2"/>
</dbReference>
<dbReference type="PANTHER" id="PTHR41244:SF1">
    <property type="entry name" value="GLYCOSYLTRANSFERASE"/>
    <property type="match status" value="1"/>
</dbReference>